<comment type="caution">
    <text evidence="1">The sequence shown here is derived from an EMBL/GenBank/DDBJ whole genome shotgun (WGS) entry which is preliminary data.</text>
</comment>
<evidence type="ECO:0000313" key="1">
    <source>
        <dbReference type="EMBL" id="NMU86019.1"/>
    </source>
</evidence>
<protein>
    <submittedName>
        <fullName evidence="1">Uncharacterized protein</fullName>
    </submittedName>
</protein>
<dbReference type="AlphaFoldDB" id="A0A7Y0XF40"/>
<name>A0A7Y0XF40_VIBPH</name>
<evidence type="ECO:0000313" key="2">
    <source>
        <dbReference type="Proteomes" id="UP000518904"/>
    </source>
</evidence>
<organism evidence="1 2">
    <name type="scientific">Vibrio parahaemolyticus</name>
    <dbReference type="NCBI Taxonomy" id="670"/>
    <lineage>
        <taxon>Bacteria</taxon>
        <taxon>Pseudomonadati</taxon>
        <taxon>Pseudomonadota</taxon>
        <taxon>Gammaproteobacteria</taxon>
        <taxon>Vibrionales</taxon>
        <taxon>Vibrionaceae</taxon>
        <taxon>Vibrio</taxon>
    </lineage>
</organism>
<reference evidence="1 2" key="1">
    <citation type="submission" date="2020-04" db="EMBL/GenBank/DDBJ databases">
        <title>Whole-genome sequencing of Vibrio spp. from China reveals different genetic environments of blaCTX-M-14 among diverse lineages.</title>
        <authorList>
            <person name="Zheng Z."/>
            <person name="Ye L."/>
            <person name="Chen S."/>
        </authorList>
    </citation>
    <scope>NUCLEOTIDE SEQUENCE [LARGE SCALE GENOMIC DNA]</scope>
    <source>
        <strain evidence="1 2">Vb0551</strain>
    </source>
</reference>
<dbReference type="EMBL" id="JABCLB010002301">
    <property type="protein sequence ID" value="NMU86019.1"/>
    <property type="molecule type" value="Genomic_DNA"/>
</dbReference>
<dbReference type="Proteomes" id="UP000518904">
    <property type="component" value="Unassembled WGS sequence"/>
</dbReference>
<gene>
    <name evidence="1" type="ORF">HKB16_24525</name>
</gene>
<sequence length="153" mass="17695">MEKHMKPTFWKLSQGTDFFNFSDMLQSIEDRLVYAHKSTGKKGTSSKTQGESFFDAKIGDYFYLTHGNSGIYLIGQFTGPANFFPKDMDDGWCDRPFRLIARATCSEAYTGPNKWWAPNHPSTFVKVPEPEFELFEQEILVPYFDLKLSDYDL</sequence>
<accession>A0A7Y0XF40</accession>
<proteinExistence type="predicted"/>